<dbReference type="RefSeq" id="WP_194257314.1">
    <property type="nucleotide sequence ID" value="NZ_JABCQN010000001.1"/>
</dbReference>
<accession>A0A9Q2FKV8</accession>
<dbReference type="InterPro" id="IPR000700">
    <property type="entry name" value="PAS-assoc_C"/>
</dbReference>
<dbReference type="SUPFAM" id="SSF55781">
    <property type="entry name" value="GAF domain-like"/>
    <property type="match status" value="1"/>
</dbReference>
<dbReference type="InterPro" id="IPR001789">
    <property type="entry name" value="Sig_transdc_resp-reg_receiver"/>
</dbReference>
<sequence length="1210" mass="132687">MMSSEEGQLANEERLLSSEMRQTRAAFQTSSINHCLALAATLGGGAALLLAQARGQEWLLASAGDETRLEVLKSSLKSSSTCRLSVHTGSPEVWLCVSQAGSGLENVRALCEQYAQDIFRPEPDRTPVVMADQLRRLERRVKRMAEAAEMGFFRANLVKRTVSGDERFAMIWGVPSAQMAHGLSLETFYSRLHPEDRKAYETVAEEELLQEGSCELRFRIIVSHEHGPTMVRHLLMRAWMDDEKTAGEELSCVGVIVDLSNATMTAEALRSSEAFTRLLLSSSPDCIHILDREGCIRFVNEGGIRAMELDSPIILHGIPWVDLWRAQARARAVQAVNAAIAGETGRFQGYATTMRGNRRFWDVAITPVFDEEGVVQKLLAIGRDLTEVNQSAVRLKLALDAGAIAGTWVWDDNSGLVIGDARLAETLGLDTQALQQGVPVTAFYDAIDQDDRASVAEAITQALRMGGKCDFEFRVQTPSGLRWFEGNGRCDLNDERRAIRFTGIVFDIDQSKRQSLRQIALVELGDRLRALETADEMEGVAAHILCRELAVSCAAYGAVDEAGTGLLIGPAGTAGLGKGINLQQRVSVRGFHSFRDYGDYGPLLAQGRTIAIADVQQDPMTAGRSERFGPLGIRAILNVPLFKFGRLVGVMCVYASVPHVWTEEEIVFTRAVADRTHAAMRQAKTQQQLREMNVMLEERIRQRTRERDRLWTIAKDLFVIISRSGHYLAVSPSWLRALGYAQEGLIGLRIDALCHPDDQAAVCEAFDRSHQSSSWSDLGLDVRMLHRNGTWRIYNWNFNNEGDSIYGVGRDITERNDLEEQLRQSQKMEAVGQLTGGLAHDFNNLLAGIGGSLELLEMRLSQGRTVGLERYLTASQDAVRRASSLTHRLLAFSRRQPLDPVPTDVNELVSGLETLLQGSVGPAISLSFTLAPQIWTTRIDANQLENAILNICINARDAMQEKGNLLRISTSNATLGNVAAHEVGVPPGDYVLLQVEDDGCGMAEETAKRAFDPFFTTKPLGKGTGLGLSMIYGFARQSGGGVSLKSQLGQGTSVCLFLPRYDGPSGHVSAVETNSVMTLGGPPWMSGKLVMIVDDEEAVRLIVSDVIGDLGARILTAEDAISAMELADRLPALRPDALITDIGMPGGLNGRQLAARMREKFPGLKVLFITGYAEQNILDEGLLEPGCALLVKPFSTDALLRKLHHLLEQV</sequence>
<dbReference type="InterPro" id="IPR000014">
    <property type="entry name" value="PAS"/>
</dbReference>
<dbReference type="PRINTS" id="PR00344">
    <property type="entry name" value="BCTRLSENSOR"/>
</dbReference>
<dbReference type="InterPro" id="IPR003018">
    <property type="entry name" value="GAF"/>
</dbReference>
<evidence type="ECO:0000259" key="7">
    <source>
        <dbReference type="PROSITE" id="PS50109"/>
    </source>
</evidence>
<dbReference type="SMART" id="SM00065">
    <property type="entry name" value="GAF"/>
    <property type="match status" value="1"/>
</dbReference>
<protein>
    <recommendedName>
        <fullName evidence="2">histidine kinase</fullName>
        <ecNumber evidence="2">2.7.13.3</ecNumber>
    </recommendedName>
</protein>
<dbReference type="SUPFAM" id="SSF55874">
    <property type="entry name" value="ATPase domain of HSP90 chaperone/DNA topoisomerase II/histidine kinase"/>
    <property type="match status" value="1"/>
</dbReference>
<dbReference type="PANTHER" id="PTHR43065:SF42">
    <property type="entry name" value="TWO-COMPONENT SENSOR PPRA"/>
    <property type="match status" value="1"/>
</dbReference>
<evidence type="ECO:0000259" key="8">
    <source>
        <dbReference type="PROSITE" id="PS50110"/>
    </source>
</evidence>
<dbReference type="InterPro" id="IPR013656">
    <property type="entry name" value="PAS_4"/>
</dbReference>
<dbReference type="SUPFAM" id="SSF52172">
    <property type="entry name" value="CheY-like"/>
    <property type="match status" value="1"/>
</dbReference>
<dbReference type="SMART" id="SM00387">
    <property type="entry name" value="HATPase_c"/>
    <property type="match status" value="1"/>
</dbReference>
<dbReference type="PROSITE" id="PS50112">
    <property type="entry name" value="PAS"/>
    <property type="match status" value="1"/>
</dbReference>
<dbReference type="InterPro" id="IPR003661">
    <property type="entry name" value="HisK_dim/P_dom"/>
</dbReference>
<dbReference type="Gene3D" id="1.10.287.130">
    <property type="match status" value="1"/>
</dbReference>
<dbReference type="Gene3D" id="3.30.565.10">
    <property type="entry name" value="Histidine kinase-like ATPase, C-terminal domain"/>
    <property type="match status" value="1"/>
</dbReference>
<dbReference type="CDD" id="cd00082">
    <property type="entry name" value="HisKA"/>
    <property type="match status" value="1"/>
</dbReference>
<dbReference type="GO" id="GO:0000155">
    <property type="term" value="F:phosphorelay sensor kinase activity"/>
    <property type="evidence" value="ECO:0007669"/>
    <property type="project" value="InterPro"/>
</dbReference>
<dbReference type="NCBIfam" id="TIGR00229">
    <property type="entry name" value="sensory_box"/>
    <property type="match status" value="1"/>
</dbReference>
<dbReference type="InterPro" id="IPR005467">
    <property type="entry name" value="His_kinase_dom"/>
</dbReference>
<dbReference type="InterPro" id="IPR011006">
    <property type="entry name" value="CheY-like_superfamily"/>
</dbReference>
<feature type="domain" description="PAS" evidence="9">
    <location>
        <begin position="718"/>
        <end position="773"/>
    </location>
</feature>
<keyword evidence="3 6" id="KW-0597">Phosphoprotein</keyword>
<dbReference type="SMART" id="SM00091">
    <property type="entry name" value="PAS"/>
    <property type="match status" value="4"/>
</dbReference>
<dbReference type="Gene3D" id="3.40.50.2300">
    <property type="match status" value="1"/>
</dbReference>
<feature type="domain" description="Histidine kinase" evidence="7">
    <location>
        <begin position="837"/>
        <end position="1062"/>
    </location>
</feature>
<evidence type="ECO:0000259" key="10">
    <source>
        <dbReference type="PROSITE" id="PS50113"/>
    </source>
</evidence>
<dbReference type="SMART" id="SM00388">
    <property type="entry name" value="HisKA"/>
    <property type="match status" value="1"/>
</dbReference>
<evidence type="ECO:0000256" key="5">
    <source>
        <dbReference type="ARBA" id="ARBA00022777"/>
    </source>
</evidence>
<comment type="catalytic activity">
    <reaction evidence="1">
        <text>ATP + protein L-histidine = ADP + protein N-phospho-L-histidine.</text>
        <dbReference type="EC" id="2.7.13.3"/>
    </reaction>
</comment>
<dbReference type="InterPro" id="IPR035965">
    <property type="entry name" value="PAS-like_dom_sf"/>
</dbReference>
<organism evidence="11 12">
    <name type="scientific">Gluconobacter japonicus</name>
    <dbReference type="NCBI Taxonomy" id="376620"/>
    <lineage>
        <taxon>Bacteria</taxon>
        <taxon>Pseudomonadati</taxon>
        <taxon>Pseudomonadota</taxon>
        <taxon>Alphaproteobacteria</taxon>
        <taxon>Acetobacterales</taxon>
        <taxon>Acetobacteraceae</taxon>
        <taxon>Gluconobacter</taxon>
    </lineage>
</organism>
<dbReference type="Pfam" id="PF00512">
    <property type="entry name" value="HisKA"/>
    <property type="match status" value="1"/>
</dbReference>
<dbReference type="InterPro" id="IPR029016">
    <property type="entry name" value="GAF-like_dom_sf"/>
</dbReference>
<dbReference type="PROSITE" id="PS50113">
    <property type="entry name" value="PAC"/>
    <property type="match status" value="1"/>
</dbReference>
<dbReference type="EMBL" id="JABCQN010000001">
    <property type="protein sequence ID" value="MBF0869293.1"/>
    <property type="molecule type" value="Genomic_DNA"/>
</dbReference>
<evidence type="ECO:0000256" key="2">
    <source>
        <dbReference type="ARBA" id="ARBA00012438"/>
    </source>
</evidence>
<dbReference type="EC" id="2.7.13.3" evidence="2"/>
<evidence type="ECO:0000256" key="3">
    <source>
        <dbReference type="ARBA" id="ARBA00022553"/>
    </source>
</evidence>
<dbReference type="PROSITE" id="PS50109">
    <property type="entry name" value="HIS_KIN"/>
    <property type="match status" value="1"/>
</dbReference>
<dbReference type="InterPro" id="IPR013655">
    <property type="entry name" value="PAS_fold_3"/>
</dbReference>
<evidence type="ECO:0000256" key="6">
    <source>
        <dbReference type="PROSITE-ProRule" id="PRU00169"/>
    </source>
</evidence>
<dbReference type="GeneID" id="81473107"/>
<evidence type="ECO:0000259" key="9">
    <source>
        <dbReference type="PROSITE" id="PS50112"/>
    </source>
</evidence>
<dbReference type="Pfam" id="PF08447">
    <property type="entry name" value="PAS_3"/>
    <property type="match status" value="2"/>
</dbReference>
<dbReference type="PANTHER" id="PTHR43065">
    <property type="entry name" value="SENSOR HISTIDINE KINASE"/>
    <property type="match status" value="1"/>
</dbReference>
<comment type="caution">
    <text evidence="11">The sequence shown here is derived from an EMBL/GenBank/DDBJ whole genome shotgun (WGS) entry which is preliminary data.</text>
</comment>
<dbReference type="Gene3D" id="3.30.450.20">
    <property type="entry name" value="PAS domain"/>
    <property type="match status" value="4"/>
</dbReference>
<gene>
    <name evidence="11" type="ORF">HKD32_00260</name>
</gene>
<dbReference type="Pfam" id="PF08448">
    <property type="entry name" value="PAS_4"/>
    <property type="match status" value="1"/>
</dbReference>
<evidence type="ECO:0000313" key="12">
    <source>
        <dbReference type="Proteomes" id="UP000661006"/>
    </source>
</evidence>
<dbReference type="InterPro" id="IPR003594">
    <property type="entry name" value="HATPase_dom"/>
</dbReference>
<dbReference type="Pfam" id="PF02518">
    <property type="entry name" value="HATPase_c"/>
    <property type="match status" value="1"/>
</dbReference>
<dbReference type="CDD" id="cd00130">
    <property type="entry name" value="PAS"/>
    <property type="match status" value="2"/>
</dbReference>
<dbReference type="InterPro" id="IPR004358">
    <property type="entry name" value="Sig_transdc_His_kin-like_C"/>
</dbReference>
<dbReference type="Gene3D" id="3.30.450.40">
    <property type="match status" value="1"/>
</dbReference>
<dbReference type="PROSITE" id="PS50110">
    <property type="entry name" value="RESPONSE_REGULATORY"/>
    <property type="match status" value="1"/>
</dbReference>
<evidence type="ECO:0000256" key="4">
    <source>
        <dbReference type="ARBA" id="ARBA00022679"/>
    </source>
</evidence>
<name>A0A9Q2FKV8_GLUJA</name>
<dbReference type="Pfam" id="PF00072">
    <property type="entry name" value="Response_reg"/>
    <property type="match status" value="1"/>
</dbReference>
<evidence type="ECO:0000313" key="11">
    <source>
        <dbReference type="EMBL" id="MBF0869293.1"/>
    </source>
</evidence>
<reference evidence="11" key="1">
    <citation type="submission" date="2020-04" db="EMBL/GenBank/DDBJ databases">
        <authorList>
            <person name="Sombolestani A."/>
        </authorList>
    </citation>
    <scope>NUCLEOTIDE SEQUENCE</scope>
    <source>
        <strain evidence="11">R71697</strain>
    </source>
</reference>
<dbReference type="AlphaFoldDB" id="A0A9Q2FKV8"/>
<reference evidence="11" key="2">
    <citation type="submission" date="2020-11" db="EMBL/GenBank/DDBJ databases">
        <title>Description of novel Gluconobacter species.</title>
        <authorList>
            <person name="Cleenwerck I."/>
            <person name="Cnockaert M."/>
            <person name="Borremans W."/>
            <person name="Wieme A.D."/>
            <person name="De Vuyst L."/>
            <person name="Vandamme P."/>
        </authorList>
    </citation>
    <scope>NUCLEOTIDE SEQUENCE</scope>
    <source>
        <strain evidence="11">R71697</strain>
    </source>
</reference>
<dbReference type="SMART" id="SM00448">
    <property type="entry name" value="REC"/>
    <property type="match status" value="1"/>
</dbReference>
<feature type="modified residue" description="4-aspartylphosphate" evidence="6">
    <location>
        <position position="1141"/>
    </location>
</feature>
<dbReference type="InterPro" id="IPR036890">
    <property type="entry name" value="HATPase_C_sf"/>
</dbReference>
<dbReference type="Pfam" id="PF01590">
    <property type="entry name" value="GAF"/>
    <property type="match status" value="1"/>
</dbReference>
<keyword evidence="4" id="KW-0808">Transferase</keyword>
<dbReference type="Proteomes" id="UP000661006">
    <property type="component" value="Unassembled WGS sequence"/>
</dbReference>
<proteinExistence type="predicted"/>
<keyword evidence="5" id="KW-0418">Kinase</keyword>
<feature type="domain" description="PAC" evidence="10">
    <location>
        <begin position="343"/>
        <end position="397"/>
    </location>
</feature>
<dbReference type="InterPro" id="IPR036097">
    <property type="entry name" value="HisK_dim/P_sf"/>
</dbReference>
<dbReference type="SUPFAM" id="SSF55785">
    <property type="entry name" value="PYP-like sensor domain (PAS domain)"/>
    <property type="match status" value="3"/>
</dbReference>
<dbReference type="SUPFAM" id="SSF47384">
    <property type="entry name" value="Homodimeric domain of signal transducing histidine kinase"/>
    <property type="match status" value="1"/>
</dbReference>
<feature type="domain" description="Response regulatory" evidence="8">
    <location>
        <begin position="1089"/>
        <end position="1207"/>
    </location>
</feature>
<evidence type="ECO:0000256" key="1">
    <source>
        <dbReference type="ARBA" id="ARBA00000085"/>
    </source>
</evidence>